<feature type="compositionally biased region" description="Polar residues" evidence="3">
    <location>
        <begin position="418"/>
        <end position="443"/>
    </location>
</feature>
<feature type="chain" id="PRO_5040162649" description="Protein CHUP1, chloroplastic" evidence="4">
    <location>
        <begin position="18"/>
        <end position="521"/>
    </location>
</feature>
<evidence type="ECO:0000256" key="1">
    <source>
        <dbReference type="ARBA" id="ARBA00023054"/>
    </source>
</evidence>
<feature type="region of interest" description="Disordered" evidence="3">
    <location>
        <begin position="393"/>
        <end position="459"/>
    </location>
</feature>
<evidence type="ECO:0000256" key="2">
    <source>
        <dbReference type="SAM" id="Coils"/>
    </source>
</evidence>
<gene>
    <name evidence="5" type="ORF">Tsubulata_047360</name>
</gene>
<feature type="non-terminal residue" evidence="5">
    <location>
        <position position="521"/>
    </location>
</feature>
<dbReference type="PANTHER" id="PTHR31342">
    <property type="entry name" value="PROTEIN CHUP1, CHLOROPLASTIC"/>
    <property type="match status" value="1"/>
</dbReference>
<accession>A0A9Q0JF84</accession>
<evidence type="ECO:0000256" key="4">
    <source>
        <dbReference type="SAM" id="SignalP"/>
    </source>
</evidence>
<keyword evidence="1 2" id="KW-0175">Coiled coil</keyword>
<evidence type="ECO:0000256" key="3">
    <source>
        <dbReference type="SAM" id="MobiDB-lite"/>
    </source>
</evidence>
<name>A0A9Q0JF84_9ROSI</name>
<dbReference type="GO" id="GO:0072699">
    <property type="term" value="P:protein localization to cortical microtubule cytoskeleton"/>
    <property type="evidence" value="ECO:0007669"/>
    <property type="project" value="TreeGrafter"/>
</dbReference>
<evidence type="ECO:0000313" key="5">
    <source>
        <dbReference type="EMBL" id="KAJ4839518.1"/>
    </source>
</evidence>
<dbReference type="PANTHER" id="PTHR31342:SF35">
    <property type="entry name" value="PROTEIN CHUP1, CHLOROPLASTIC-LIKE"/>
    <property type="match status" value="1"/>
</dbReference>
<feature type="region of interest" description="Disordered" evidence="3">
    <location>
        <begin position="42"/>
        <end position="63"/>
    </location>
</feature>
<feature type="compositionally biased region" description="Low complexity" evidence="3">
    <location>
        <begin position="346"/>
        <end position="356"/>
    </location>
</feature>
<dbReference type="InterPro" id="IPR040265">
    <property type="entry name" value="CHUP1/IPGA1-like"/>
</dbReference>
<feature type="region of interest" description="Disordered" evidence="3">
    <location>
        <begin position="346"/>
        <end position="379"/>
    </location>
</feature>
<evidence type="ECO:0008006" key="7">
    <source>
        <dbReference type="Google" id="ProtNLM"/>
    </source>
</evidence>
<dbReference type="EMBL" id="JAKUCV010003295">
    <property type="protein sequence ID" value="KAJ4839518.1"/>
    <property type="molecule type" value="Genomic_DNA"/>
</dbReference>
<feature type="compositionally biased region" description="Low complexity" evidence="3">
    <location>
        <begin position="363"/>
        <end position="375"/>
    </location>
</feature>
<reference evidence="5" key="2">
    <citation type="journal article" date="2023" name="Plants (Basel)">
        <title>Annotation of the Turnera subulata (Passifloraceae) Draft Genome Reveals the S-Locus Evolved after the Divergence of Turneroideae from Passifloroideae in a Stepwise Manner.</title>
        <authorList>
            <person name="Henning P.M."/>
            <person name="Roalson E.H."/>
            <person name="Mir W."/>
            <person name="McCubbin A.G."/>
            <person name="Shore J.S."/>
        </authorList>
    </citation>
    <scope>NUCLEOTIDE SEQUENCE</scope>
    <source>
        <strain evidence="5">F60SS</strain>
    </source>
</reference>
<dbReference type="OrthoDB" id="1926437at2759"/>
<feature type="coiled-coil region" evidence="2">
    <location>
        <begin position="83"/>
        <end position="151"/>
    </location>
</feature>
<feature type="coiled-coil region" evidence="2">
    <location>
        <begin position="214"/>
        <end position="241"/>
    </location>
</feature>
<dbReference type="AlphaFoldDB" id="A0A9Q0JF84"/>
<evidence type="ECO:0000313" key="6">
    <source>
        <dbReference type="Proteomes" id="UP001141552"/>
    </source>
</evidence>
<feature type="signal peptide" evidence="4">
    <location>
        <begin position="1"/>
        <end position="17"/>
    </location>
</feature>
<keyword evidence="4" id="KW-0732">Signal</keyword>
<feature type="coiled-coil region" evidence="2">
    <location>
        <begin position="268"/>
        <end position="295"/>
    </location>
</feature>
<keyword evidence="6" id="KW-1185">Reference proteome</keyword>
<protein>
    <recommendedName>
        <fullName evidence="7">Protein CHUP1, chloroplastic</fullName>
    </recommendedName>
</protein>
<organism evidence="5 6">
    <name type="scientific">Turnera subulata</name>
    <dbReference type="NCBI Taxonomy" id="218843"/>
    <lineage>
        <taxon>Eukaryota</taxon>
        <taxon>Viridiplantae</taxon>
        <taxon>Streptophyta</taxon>
        <taxon>Embryophyta</taxon>
        <taxon>Tracheophyta</taxon>
        <taxon>Spermatophyta</taxon>
        <taxon>Magnoliopsida</taxon>
        <taxon>eudicotyledons</taxon>
        <taxon>Gunneridae</taxon>
        <taxon>Pentapetalae</taxon>
        <taxon>rosids</taxon>
        <taxon>fabids</taxon>
        <taxon>Malpighiales</taxon>
        <taxon>Passifloraceae</taxon>
        <taxon>Turnera</taxon>
    </lineage>
</organism>
<proteinExistence type="predicted"/>
<dbReference type="GO" id="GO:0055028">
    <property type="term" value="C:cortical microtubule"/>
    <property type="evidence" value="ECO:0007669"/>
    <property type="project" value="TreeGrafter"/>
</dbReference>
<reference evidence="5" key="1">
    <citation type="submission" date="2022-02" db="EMBL/GenBank/DDBJ databases">
        <authorList>
            <person name="Henning P.M."/>
            <person name="McCubbin A.G."/>
            <person name="Shore J.S."/>
        </authorList>
    </citation>
    <scope>NUCLEOTIDE SEQUENCE</scope>
    <source>
        <strain evidence="5">F60SS</strain>
        <tissue evidence="5">Leaves</tissue>
    </source>
</reference>
<dbReference type="Proteomes" id="UP001141552">
    <property type="component" value="Unassembled WGS sequence"/>
</dbReference>
<sequence>MLLRLSFLVVAAATAVSVSHRKQNSSIQRRVKDDSSLECIEEEETFPDSSSTEENQEEKDVTAKTELEKNMIQDKKLSYTSEVASLRSLATEFELRNANLERKLHELYGAKERQSYTIQLLRKLEEKKAEVDKLKTNINSLLAEKEDFQRERNEGVQAEKQLEGAIVVTKKMQKEMDLETKSMRSQLMMLQDQVFAFESEESCNKDIMTVDDRFEGVGLELHELRRKNKELELEKRELGVRLVATRVRIEHISNLTEGKIIAEVGSEFSSLKLTNEKLSEQVEELQRNRFDLVEELVYQRWLSACLRSEFLENQNPSRKSTTDNLSTSSNQKSLEKIKLLTLSSSFDSSSSHISSTESDKTDGSTTGSSSSSQRSSGKKLRYRLVQGIKKWGKSNAAAATEMTSRGNLPGRNGPVRRFSTSVISSKPSMQYNESDSVNSSPIKQNRKTDSTKVLPSTDSPRFRRVSFSDSVSTAASTHQDIPKLSGVLHDREVTTENTSPSSTWKPSLKFEVEIAKETQEL</sequence>
<comment type="caution">
    <text evidence="5">The sequence shown here is derived from an EMBL/GenBank/DDBJ whole genome shotgun (WGS) entry which is preliminary data.</text>
</comment>